<sequence length="147" mass="17335">MIRRRPSFLLVFLFLYAWPVYVWCQEYSYTRYDSKDGLGSSTVNCMTQDKEVVWHATRETFLNSPTLPSGDYQLQAINKFDVHSKILTAWFTIDKLLYEKNRFRLLIGLAFLTITGLLVWVIIKRVRQSKGLSLTADRITMFNKEHE</sequence>
<dbReference type="Proteomes" id="UP000306918">
    <property type="component" value="Unassembled WGS sequence"/>
</dbReference>
<keyword evidence="1" id="KW-0812">Transmembrane</keyword>
<dbReference type="OrthoDB" id="9809670at2"/>
<keyword evidence="1" id="KW-0472">Membrane</keyword>
<evidence type="ECO:0000256" key="1">
    <source>
        <dbReference type="SAM" id="Phobius"/>
    </source>
</evidence>
<evidence type="ECO:0000313" key="2">
    <source>
        <dbReference type="EMBL" id="THU39461.1"/>
    </source>
</evidence>
<dbReference type="EMBL" id="STFF01000003">
    <property type="protein sequence ID" value="THU39461.1"/>
    <property type="molecule type" value="Genomic_DNA"/>
</dbReference>
<proteinExistence type="predicted"/>
<reference evidence="2 3" key="1">
    <citation type="submission" date="2019-04" db="EMBL/GenBank/DDBJ databases">
        <title>Niastella caeni sp. nov., isolated from activated sludge.</title>
        <authorList>
            <person name="Sheng M."/>
        </authorList>
    </citation>
    <scope>NUCLEOTIDE SEQUENCE [LARGE SCALE GENOMIC DNA]</scope>
    <source>
        <strain evidence="2 3">HX-2-15</strain>
    </source>
</reference>
<gene>
    <name evidence="2" type="ORF">FAM09_13230</name>
</gene>
<feature type="transmembrane region" description="Helical" evidence="1">
    <location>
        <begin position="103"/>
        <end position="123"/>
    </location>
</feature>
<accession>A0A4S8HW78</accession>
<dbReference type="RefSeq" id="WP_136577593.1">
    <property type="nucleotide sequence ID" value="NZ_STFF01000003.1"/>
</dbReference>
<keyword evidence="3" id="KW-1185">Reference proteome</keyword>
<name>A0A4S8HW78_9BACT</name>
<keyword evidence="1" id="KW-1133">Transmembrane helix</keyword>
<dbReference type="AlphaFoldDB" id="A0A4S8HW78"/>
<organism evidence="2 3">
    <name type="scientific">Niastella caeni</name>
    <dbReference type="NCBI Taxonomy" id="2569763"/>
    <lineage>
        <taxon>Bacteria</taxon>
        <taxon>Pseudomonadati</taxon>
        <taxon>Bacteroidota</taxon>
        <taxon>Chitinophagia</taxon>
        <taxon>Chitinophagales</taxon>
        <taxon>Chitinophagaceae</taxon>
        <taxon>Niastella</taxon>
    </lineage>
</organism>
<evidence type="ECO:0000313" key="3">
    <source>
        <dbReference type="Proteomes" id="UP000306918"/>
    </source>
</evidence>
<protein>
    <submittedName>
        <fullName evidence="2">Uncharacterized protein</fullName>
    </submittedName>
</protein>
<comment type="caution">
    <text evidence="2">The sequence shown here is derived from an EMBL/GenBank/DDBJ whole genome shotgun (WGS) entry which is preliminary data.</text>
</comment>